<sequence length="94" mass="10623">MTIFTSYGLSENDPKATKDESWEVLQEERDQVGDEIIIIGDLNGRVGKAGELGHPIGLYGEEVPLNNNGKRIIEYCIHNDMIILNTHFKHKEIT</sequence>
<reference evidence="1" key="1">
    <citation type="journal article" date="2023" name="G3 (Bethesda)">
        <title>Whole genome assemblies of Zophobas morio and Tenebrio molitor.</title>
        <authorList>
            <person name="Kaur S."/>
            <person name="Stinson S.A."/>
            <person name="diCenzo G.C."/>
        </authorList>
    </citation>
    <scope>NUCLEOTIDE SEQUENCE</scope>
    <source>
        <strain evidence="1">QUZm001</strain>
    </source>
</reference>
<name>A0AA38M5E6_9CUCU</name>
<evidence type="ECO:0008006" key="3">
    <source>
        <dbReference type="Google" id="ProtNLM"/>
    </source>
</evidence>
<evidence type="ECO:0000313" key="2">
    <source>
        <dbReference type="Proteomes" id="UP001168821"/>
    </source>
</evidence>
<gene>
    <name evidence="1" type="ORF">Zmor_026764</name>
</gene>
<dbReference type="Gene3D" id="3.60.10.10">
    <property type="entry name" value="Endonuclease/exonuclease/phosphatase"/>
    <property type="match status" value="1"/>
</dbReference>
<proteinExistence type="predicted"/>
<evidence type="ECO:0000313" key="1">
    <source>
        <dbReference type="EMBL" id="KAJ3644091.1"/>
    </source>
</evidence>
<organism evidence="1 2">
    <name type="scientific">Zophobas morio</name>
    <dbReference type="NCBI Taxonomy" id="2755281"/>
    <lineage>
        <taxon>Eukaryota</taxon>
        <taxon>Metazoa</taxon>
        <taxon>Ecdysozoa</taxon>
        <taxon>Arthropoda</taxon>
        <taxon>Hexapoda</taxon>
        <taxon>Insecta</taxon>
        <taxon>Pterygota</taxon>
        <taxon>Neoptera</taxon>
        <taxon>Endopterygota</taxon>
        <taxon>Coleoptera</taxon>
        <taxon>Polyphaga</taxon>
        <taxon>Cucujiformia</taxon>
        <taxon>Tenebrionidae</taxon>
        <taxon>Zophobas</taxon>
    </lineage>
</organism>
<dbReference type="EMBL" id="JALNTZ010000008">
    <property type="protein sequence ID" value="KAJ3644091.1"/>
    <property type="molecule type" value="Genomic_DNA"/>
</dbReference>
<comment type="caution">
    <text evidence="1">The sequence shown here is derived from an EMBL/GenBank/DDBJ whole genome shotgun (WGS) entry which is preliminary data.</text>
</comment>
<dbReference type="Proteomes" id="UP001168821">
    <property type="component" value="Unassembled WGS sequence"/>
</dbReference>
<accession>A0AA38M5E6</accession>
<protein>
    <recommendedName>
        <fullName evidence="3">Craniofacial development protein 2</fullName>
    </recommendedName>
</protein>
<dbReference type="AlphaFoldDB" id="A0AA38M5E6"/>
<dbReference type="InterPro" id="IPR036691">
    <property type="entry name" value="Endo/exonu/phosph_ase_sf"/>
</dbReference>
<keyword evidence="2" id="KW-1185">Reference proteome</keyword>